<gene>
    <name evidence="6" type="ORF">HNQ45_000326</name>
</gene>
<dbReference type="GO" id="GO:0046872">
    <property type="term" value="F:metal ion binding"/>
    <property type="evidence" value="ECO:0007669"/>
    <property type="project" value="UniProtKB-KW"/>
</dbReference>
<name>A0A9Q2CY56_9STAP</name>
<keyword evidence="2" id="KW-0479">Metal-binding</keyword>
<accession>A0A9Q2CY56</accession>
<evidence type="ECO:0000256" key="1">
    <source>
        <dbReference type="ARBA" id="ARBA00009175"/>
    </source>
</evidence>
<dbReference type="PANTHER" id="PTHR30632:SF0">
    <property type="entry name" value="SULFATE-BINDING PROTEIN"/>
    <property type="match status" value="1"/>
</dbReference>
<sequence length="279" mass="31955">MSFKSGNKSILLFVLMSLFVILTACQNSNSSNEEESKPSEEKSEENEEVKTLEPEVVNVYVRENLKDPFDEVIKNFEENHEDIKLNVQYMKNDEMMEEAVNNDKNAIAFTTEDVVNNLIDENMIEYKDTGVAMMDELVLFTKADSSDIQKAGDIGNETRIAILNPEFYEEGELSKKVFENEEFKDVSTTDNLILGDSIEDVKQDITNENAKVGVLYLSDVEDDENYEVLKRLPRNIVEPYIYKIGIINKEGLENSTKTVYDYLLSNDSLDVFSEYGYII</sequence>
<evidence type="ECO:0000256" key="5">
    <source>
        <dbReference type="SAM" id="SignalP"/>
    </source>
</evidence>
<dbReference type="EMBL" id="JACHHF010000002">
    <property type="protein sequence ID" value="MBB5175456.1"/>
    <property type="molecule type" value="Genomic_DNA"/>
</dbReference>
<feature type="signal peptide" evidence="5">
    <location>
        <begin position="1"/>
        <end position="26"/>
    </location>
</feature>
<protein>
    <submittedName>
        <fullName evidence="6">Molybdate transport system substrate-binding protein</fullName>
    </submittedName>
</protein>
<comment type="similarity">
    <text evidence="1">Belongs to the bacterial solute-binding protein ModA family.</text>
</comment>
<dbReference type="Pfam" id="PF13531">
    <property type="entry name" value="SBP_bac_11"/>
    <property type="match status" value="1"/>
</dbReference>
<dbReference type="RefSeq" id="WP_183672884.1">
    <property type="nucleotide sequence ID" value="NZ_CBCRYX010000001.1"/>
</dbReference>
<dbReference type="InterPro" id="IPR005950">
    <property type="entry name" value="ModA"/>
</dbReference>
<evidence type="ECO:0000256" key="3">
    <source>
        <dbReference type="ARBA" id="ARBA00022729"/>
    </source>
</evidence>
<dbReference type="Gene3D" id="3.40.190.10">
    <property type="entry name" value="Periplasmic binding protein-like II"/>
    <property type="match status" value="2"/>
</dbReference>
<dbReference type="Proteomes" id="UP000579136">
    <property type="component" value="Unassembled WGS sequence"/>
</dbReference>
<evidence type="ECO:0000256" key="4">
    <source>
        <dbReference type="SAM" id="MobiDB-lite"/>
    </source>
</evidence>
<proteinExistence type="inferred from homology"/>
<keyword evidence="7" id="KW-1185">Reference proteome</keyword>
<feature type="region of interest" description="Disordered" evidence="4">
    <location>
        <begin position="29"/>
        <end position="51"/>
    </location>
</feature>
<dbReference type="GO" id="GO:0015689">
    <property type="term" value="P:molybdate ion transport"/>
    <property type="evidence" value="ECO:0007669"/>
    <property type="project" value="InterPro"/>
</dbReference>
<organism evidence="6 7">
    <name type="scientific">Nosocomiicoccus ampullae</name>
    <dbReference type="NCBI Taxonomy" id="489910"/>
    <lineage>
        <taxon>Bacteria</taxon>
        <taxon>Bacillati</taxon>
        <taxon>Bacillota</taxon>
        <taxon>Bacilli</taxon>
        <taxon>Bacillales</taxon>
        <taxon>Staphylococcaceae</taxon>
        <taxon>Nosocomiicoccus</taxon>
    </lineage>
</organism>
<keyword evidence="3 5" id="KW-0732">Signal</keyword>
<dbReference type="NCBIfam" id="TIGR01256">
    <property type="entry name" value="modA"/>
    <property type="match status" value="1"/>
</dbReference>
<reference evidence="6 7" key="1">
    <citation type="submission" date="2020-08" db="EMBL/GenBank/DDBJ databases">
        <title>Genomic Encyclopedia of Type Strains, Phase IV (KMG-IV): sequencing the most valuable type-strain genomes for metagenomic binning, comparative biology and taxonomic classification.</title>
        <authorList>
            <person name="Goeker M."/>
        </authorList>
    </citation>
    <scope>NUCLEOTIDE SEQUENCE [LARGE SCALE GENOMIC DNA]</scope>
    <source>
        <strain evidence="6 7">DSM 19163</strain>
    </source>
</reference>
<dbReference type="PROSITE" id="PS51257">
    <property type="entry name" value="PROKAR_LIPOPROTEIN"/>
    <property type="match status" value="1"/>
</dbReference>
<dbReference type="GO" id="GO:0030973">
    <property type="term" value="F:molybdate ion binding"/>
    <property type="evidence" value="ECO:0007669"/>
    <property type="project" value="TreeGrafter"/>
</dbReference>
<feature type="chain" id="PRO_5040214060" evidence="5">
    <location>
        <begin position="27"/>
        <end position="279"/>
    </location>
</feature>
<dbReference type="AlphaFoldDB" id="A0A9Q2CY56"/>
<evidence type="ECO:0000313" key="7">
    <source>
        <dbReference type="Proteomes" id="UP000579136"/>
    </source>
</evidence>
<dbReference type="SUPFAM" id="SSF53850">
    <property type="entry name" value="Periplasmic binding protein-like II"/>
    <property type="match status" value="1"/>
</dbReference>
<evidence type="ECO:0000256" key="2">
    <source>
        <dbReference type="ARBA" id="ARBA00022723"/>
    </source>
</evidence>
<comment type="caution">
    <text evidence="6">The sequence shown here is derived from an EMBL/GenBank/DDBJ whole genome shotgun (WGS) entry which is preliminary data.</text>
</comment>
<evidence type="ECO:0000313" key="6">
    <source>
        <dbReference type="EMBL" id="MBB5175456.1"/>
    </source>
</evidence>
<dbReference type="InterPro" id="IPR050682">
    <property type="entry name" value="ModA/WtpA"/>
</dbReference>
<dbReference type="PANTHER" id="PTHR30632">
    <property type="entry name" value="MOLYBDATE-BINDING PERIPLASMIC PROTEIN"/>
    <property type="match status" value="1"/>
</dbReference>